<reference evidence="4 5" key="1">
    <citation type="journal article" date="2015" name="Genome Biol.">
        <title>Comparative genomics of Steinernema reveals deeply conserved gene regulatory networks.</title>
        <authorList>
            <person name="Dillman A.R."/>
            <person name="Macchietto M."/>
            <person name="Porter C.F."/>
            <person name="Rogers A."/>
            <person name="Williams B."/>
            <person name="Antoshechkin I."/>
            <person name="Lee M.M."/>
            <person name="Goodwin Z."/>
            <person name="Lu X."/>
            <person name="Lewis E.E."/>
            <person name="Goodrich-Blair H."/>
            <person name="Stock S.P."/>
            <person name="Adams B.J."/>
            <person name="Sternberg P.W."/>
            <person name="Mortazavi A."/>
        </authorList>
    </citation>
    <scope>NUCLEOTIDE SEQUENCE [LARGE SCALE GENOMIC DNA]</scope>
    <source>
        <strain evidence="4 5">ALL</strain>
    </source>
</reference>
<dbReference type="SUPFAM" id="SSF81296">
    <property type="entry name" value="E set domains"/>
    <property type="match status" value="2"/>
</dbReference>
<dbReference type="InterPro" id="IPR014752">
    <property type="entry name" value="Arrestin-like_C"/>
</dbReference>
<proteinExistence type="inferred from homology"/>
<evidence type="ECO:0000256" key="1">
    <source>
        <dbReference type="ARBA" id="ARBA00005298"/>
    </source>
</evidence>
<dbReference type="GO" id="GO:0015031">
    <property type="term" value="P:protein transport"/>
    <property type="evidence" value="ECO:0007669"/>
    <property type="project" value="TreeGrafter"/>
</dbReference>
<feature type="domain" description="Arrestin C-terminal-like" evidence="3">
    <location>
        <begin position="171"/>
        <end position="284"/>
    </location>
</feature>
<feature type="domain" description="Arrestin-like N-terminal" evidence="2">
    <location>
        <begin position="13"/>
        <end position="141"/>
    </location>
</feature>
<dbReference type="GO" id="GO:0005737">
    <property type="term" value="C:cytoplasm"/>
    <property type="evidence" value="ECO:0007669"/>
    <property type="project" value="TreeGrafter"/>
</dbReference>
<dbReference type="OrthoDB" id="7785529at2759"/>
<dbReference type="Proteomes" id="UP000298663">
    <property type="component" value="Unassembled WGS sequence"/>
</dbReference>
<dbReference type="Pfam" id="PF00339">
    <property type="entry name" value="Arrestin_N"/>
    <property type="match status" value="1"/>
</dbReference>
<dbReference type="EMBL" id="AZBU02000008">
    <property type="protein sequence ID" value="TKR67214.1"/>
    <property type="molecule type" value="Genomic_DNA"/>
</dbReference>
<evidence type="ECO:0000313" key="4">
    <source>
        <dbReference type="EMBL" id="TKR67214.1"/>
    </source>
</evidence>
<dbReference type="InterPro" id="IPR011021">
    <property type="entry name" value="Arrestin-like_N"/>
</dbReference>
<evidence type="ECO:0000313" key="5">
    <source>
        <dbReference type="Proteomes" id="UP000298663"/>
    </source>
</evidence>
<dbReference type="PANTHER" id="PTHR11188">
    <property type="entry name" value="ARRESTIN DOMAIN CONTAINING PROTEIN"/>
    <property type="match status" value="1"/>
</dbReference>
<accession>A0A4U5MDK7</accession>
<keyword evidence="5" id="KW-1185">Reference proteome</keyword>
<comment type="similarity">
    <text evidence="1">Belongs to the arrestin family.</text>
</comment>
<dbReference type="Pfam" id="PF02752">
    <property type="entry name" value="Arrestin_C"/>
    <property type="match status" value="1"/>
</dbReference>
<evidence type="ECO:0000259" key="3">
    <source>
        <dbReference type="Pfam" id="PF02752"/>
    </source>
</evidence>
<organism evidence="4 5">
    <name type="scientific">Steinernema carpocapsae</name>
    <name type="common">Entomopathogenic nematode</name>
    <dbReference type="NCBI Taxonomy" id="34508"/>
    <lineage>
        <taxon>Eukaryota</taxon>
        <taxon>Metazoa</taxon>
        <taxon>Ecdysozoa</taxon>
        <taxon>Nematoda</taxon>
        <taxon>Chromadorea</taxon>
        <taxon>Rhabditida</taxon>
        <taxon>Tylenchina</taxon>
        <taxon>Panagrolaimomorpha</taxon>
        <taxon>Strongyloidoidea</taxon>
        <taxon>Steinernematidae</taxon>
        <taxon>Steinernema</taxon>
    </lineage>
</organism>
<name>A0A4U5MDK7_STECR</name>
<dbReference type="PANTHER" id="PTHR11188:SF173">
    <property type="entry name" value="PROTEIN TTM-2"/>
    <property type="match status" value="1"/>
</dbReference>
<evidence type="ECO:0000259" key="2">
    <source>
        <dbReference type="Pfam" id="PF00339"/>
    </source>
</evidence>
<reference evidence="4 5" key="2">
    <citation type="journal article" date="2019" name="G3 (Bethesda)">
        <title>Hybrid Assembly of the Genome of the Entomopathogenic Nematode Steinernema carpocapsae Identifies the X-Chromosome.</title>
        <authorList>
            <person name="Serra L."/>
            <person name="Macchietto M."/>
            <person name="Macias-Munoz A."/>
            <person name="McGill C.J."/>
            <person name="Rodriguez I.M."/>
            <person name="Rodriguez B."/>
            <person name="Murad R."/>
            <person name="Mortazavi A."/>
        </authorList>
    </citation>
    <scope>NUCLEOTIDE SEQUENCE [LARGE SCALE GENOMIC DNA]</scope>
    <source>
        <strain evidence="4 5">ALL</strain>
    </source>
</reference>
<protein>
    <recommendedName>
        <fullName evidence="6">Arrestin C-terminal-like domain-containing protein</fullName>
    </recommendedName>
</protein>
<dbReference type="AlphaFoldDB" id="A0A4U5MDK7"/>
<comment type="caution">
    <text evidence="4">The sequence shown here is derived from an EMBL/GenBank/DDBJ whole genome shotgun (WGS) entry which is preliminary data.</text>
</comment>
<dbReference type="InterPro" id="IPR011022">
    <property type="entry name" value="Arrestin_C-like"/>
</dbReference>
<dbReference type="STRING" id="34508.A0A4U5MDK7"/>
<evidence type="ECO:0008006" key="6">
    <source>
        <dbReference type="Google" id="ProtNLM"/>
    </source>
</evidence>
<sequence>MFNSPIRKFEICNLDHVSGVYVAGDTINGELWLHTAKDFSNSAFFISLVGQVQTWFAAGGETFTSEDIVAMQRHTFLKNAPIKRGLYVLKFSLHIPTTCPSTLLGYSMCKIGYVLEATIEKQPFPDVVKVPITIRGIVDLNRVKSVKGRTIVGKQDSIPNRAFCFLGTSSLLVELKFSKMGFLPGEDFEIPVFVQNRTREAVTELRSELVEYASISGRGISEGSHTEQLTVSANIVAEIKRVKIPPGRSEDVILTLRIPSHISPQITHKLMKTYHILKIFTNQRADSICATEVTIGSIALRERTTL</sequence>
<dbReference type="InterPro" id="IPR014756">
    <property type="entry name" value="Ig_E-set"/>
</dbReference>
<gene>
    <name evidence="4" type="ORF">L596_023399</name>
</gene>
<dbReference type="Gene3D" id="2.60.40.640">
    <property type="match status" value="2"/>
</dbReference>
<dbReference type="InterPro" id="IPR050357">
    <property type="entry name" value="Arrestin_domain-protein"/>
</dbReference>